<proteinExistence type="predicted"/>
<evidence type="ECO:0000313" key="2">
    <source>
        <dbReference type="Ensembl" id="ENSEEEP00000008231.2"/>
    </source>
</evidence>
<accession>A0A4W4E8F7</accession>
<dbReference type="Proteomes" id="UP000314983">
    <property type="component" value="Chromosome 13"/>
</dbReference>
<organism evidence="2 3">
    <name type="scientific">Electrophorus electricus</name>
    <name type="common">Electric eel</name>
    <name type="synonym">Gymnotus electricus</name>
    <dbReference type="NCBI Taxonomy" id="8005"/>
    <lineage>
        <taxon>Eukaryota</taxon>
        <taxon>Metazoa</taxon>
        <taxon>Chordata</taxon>
        <taxon>Craniata</taxon>
        <taxon>Vertebrata</taxon>
        <taxon>Euteleostomi</taxon>
        <taxon>Actinopterygii</taxon>
        <taxon>Neopterygii</taxon>
        <taxon>Teleostei</taxon>
        <taxon>Ostariophysi</taxon>
        <taxon>Gymnotiformes</taxon>
        <taxon>Gymnotoidei</taxon>
        <taxon>Gymnotidae</taxon>
        <taxon>Electrophorus</taxon>
    </lineage>
</organism>
<dbReference type="PANTHER" id="PTHR44813">
    <property type="entry name" value="MITOGEN-ACTIVATED PROTEIN KINASE-BINDING PROTEIN 1"/>
    <property type="match status" value="1"/>
</dbReference>
<dbReference type="InterPro" id="IPR056161">
    <property type="entry name" value="WD40_MABP1-WDR62_1st"/>
</dbReference>
<sequence>MTVENSTIKNRIKNLLRSPSIKLRKNKTGNNKECLGNKVTLEKVLGITAAGNRALASDPRSGLVAYPAGCVVVLLNPKKSKQYHILNNSRKTITTLAFSPDGKHVVTGESGHVPAVRVWDVTERTQVAELQEHKYGVACVAFSPNSKYIVSVGYQHDMIVNVWAWKKNVVVAANKVSSKVTAVSFSDDSSYFVTAGNRHVKFWYLDHAKSSKVNATVPLLGRSGLLGELRNNFFSDVACGKGRKADSTFCITSSGLLCEFNDKRLLDKWVELRTGLATSLSVTEDLIFCGCADGTVRAFSPVNLHFICTLPRPHCLAATAPRWGPCSQTAKHVPRVSGGLPPDKG</sequence>
<dbReference type="FunFam" id="2.130.10.10:FF:000046">
    <property type="entry name" value="WD repeat-containing protein 62 isoform 1"/>
    <property type="match status" value="1"/>
</dbReference>
<dbReference type="Ensembl" id="ENSEEET00000008337.2">
    <property type="protein sequence ID" value="ENSEEEP00000008231.2"/>
    <property type="gene ID" value="ENSEEEG00000004301.2"/>
</dbReference>
<name>A0A4W4E8F7_ELEEL</name>
<reference evidence="2" key="4">
    <citation type="submission" date="2025-08" db="UniProtKB">
        <authorList>
            <consortium name="Ensembl"/>
        </authorList>
    </citation>
    <scope>IDENTIFICATION</scope>
</reference>
<dbReference type="OMA" id="YGISCVT"/>
<dbReference type="SUPFAM" id="SSF50978">
    <property type="entry name" value="WD40 repeat-like"/>
    <property type="match status" value="1"/>
</dbReference>
<dbReference type="STRING" id="8005.ENSEEEP00000008231"/>
<protein>
    <recommendedName>
        <fullName evidence="1">MABP1/WDR62 first WD40 domain-containing protein</fullName>
    </recommendedName>
</protein>
<dbReference type="InterPro" id="IPR001680">
    <property type="entry name" value="WD40_rpt"/>
</dbReference>
<dbReference type="Pfam" id="PF24780">
    <property type="entry name" value="WD40_MABP1-WDR62_1st"/>
    <property type="match status" value="1"/>
</dbReference>
<reference evidence="3" key="1">
    <citation type="journal article" date="2014" name="Science">
        <title>Nonhuman genetics. Genomic basis for the convergent evolution of electric organs.</title>
        <authorList>
            <person name="Gallant J.R."/>
            <person name="Traeger L.L."/>
            <person name="Volkening J.D."/>
            <person name="Moffett H."/>
            <person name="Chen P.H."/>
            <person name="Novina C.D."/>
            <person name="Phillips G.N.Jr."/>
            <person name="Anand R."/>
            <person name="Wells G.B."/>
            <person name="Pinch M."/>
            <person name="Guth R."/>
            <person name="Unguez G.A."/>
            <person name="Albert J.S."/>
            <person name="Zakon H.H."/>
            <person name="Samanta M.P."/>
            <person name="Sussman M.R."/>
        </authorList>
    </citation>
    <scope>NUCLEOTIDE SEQUENCE [LARGE SCALE GENOMIC DNA]</scope>
</reference>
<reference evidence="3" key="2">
    <citation type="journal article" date="2017" name="Sci. Adv.">
        <title>A tail of two voltages: Proteomic comparison of the three electric organs of the electric eel.</title>
        <authorList>
            <person name="Traeger L.L."/>
            <person name="Sabat G."/>
            <person name="Barrett-Wilt G.A."/>
            <person name="Wells G.B."/>
            <person name="Sussman M.R."/>
        </authorList>
    </citation>
    <scope>NUCLEOTIDE SEQUENCE [LARGE SCALE GENOMIC DNA]</scope>
</reference>
<evidence type="ECO:0000313" key="3">
    <source>
        <dbReference type="Proteomes" id="UP000314983"/>
    </source>
</evidence>
<dbReference type="SMART" id="SM00320">
    <property type="entry name" value="WD40"/>
    <property type="match status" value="4"/>
</dbReference>
<reference evidence="2" key="3">
    <citation type="submission" date="2020-05" db="EMBL/GenBank/DDBJ databases">
        <title>Electrophorus electricus (electric eel) genome, fEleEle1, primary haplotype.</title>
        <authorList>
            <person name="Myers G."/>
            <person name="Meyer A."/>
            <person name="Fedrigo O."/>
            <person name="Formenti G."/>
            <person name="Rhie A."/>
            <person name="Tracey A."/>
            <person name="Sims Y."/>
            <person name="Jarvis E.D."/>
        </authorList>
    </citation>
    <scope>NUCLEOTIDE SEQUENCE [LARGE SCALE GENOMIC DNA]</scope>
</reference>
<dbReference type="GO" id="GO:0043124">
    <property type="term" value="P:negative regulation of canonical NF-kappaB signal transduction"/>
    <property type="evidence" value="ECO:0007669"/>
    <property type="project" value="TreeGrafter"/>
</dbReference>
<dbReference type="GO" id="GO:0046330">
    <property type="term" value="P:positive regulation of JNK cascade"/>
    <property type="evidence" value="ECO:0007669"/>
    <property type="project" value="TreeGrafter"/>
</dbReference>
<evidence type="ECO:0000259" key="1">
    <source>
        <dbReference type="Pfam" id="PF24780"/>
    </source>
</evidence>
<dbReference type="Gene3D" id="2.130.10.10">
    <property type="entry name" value="YVTN repeat-like/Quinoprotein amine dehydrogenase"/>
    <property type="match status" value="1"/>
</dbReference>
<reference evidence="2" key="5">
    <citation type="submission" date="2025-09" db="UniProtKB">
        <authorList>
            <consortium name="Ensembl"/>
        </authorList>
    </citation>
    <scope>IDENTIFICATION</scope>
</reference>
<dbReference type="GO" id="GO:0005737">
    <property type="term" value="C:cytoplasm"/>
    <property type="evidence" value="ECO:0007669"/>
    <property type="project" value="TreeGrafter"/>
</dbReference>
<dbReference type="InterPro" id="IPR036322">
    <property type="entry name" value="WD40_repeat_dom_sf"/>
</dbReference>
<dbReference type="GeneTree" id="ENSGT00940000164564"/>
<dbReference type="InterPro" id="IPR055292">
    <property type="entry name" value="MABP1"/>
</dbReference>
<dbReference type="PANTHER" id="PTHR44813:SF1">
    <property type="entry name" value="MITOGEN-ACTIVATED PROTEIN KINASE-BINDING PROTEIN 1"/>
    <property type="match status" value="1"/>
</dbReference>
<dbReference type="AlphaFoldDB" id="A0A4W4E8F7"/>
<feature type="domain" description="MABP1/WDR62 first WD40" evidence="1">
    <location>
        <begin position="54"/>
        <end position="319"/>
    </location>
</feature>
<keyword evidence="3" id="KW-1185">Reference proteome</keyword>
<dbReference type="InterPro" id="IPR015943">
    <property type="entry name" value="WD40/YVTN_repeat-like_dom_sf"/>
</dbReference>